<feature type="non-terminal residue" evidence="1">
    <location>
        <position position="1"/>
    </location>
</feature>
<organism evidence="1">
    <name type="scientific">Spongospora subterranea</name>
    <dbReference type="NCBI Taxonomy" id="70186"/>
    <lineage>
        <taxon>Eukaryota</taxon>
        <taxon>Sar</taxon>
        <taxon>Rhizaria</taxon>
        <taxon>Endomyxa</taxon>
        <taxon>Phytomyxea</taxon>
        <taxon>Plasmodiophorida</taxon>
        <taxon>Plasmodiophoridae</taxon>
        <taxon>Spongospora</taxon>
    </lineage>
</organism>
<name>A0A0H5QY43_9EUKA</name>
<accession>A0A0H5QY43</accession>
<evidence type="ECO:0000313" key="1">
    <source>
        <dbReference type="EMBL" id="CRZ06652.1"/>
    </source>
</evidence>
<proteinExistence type="predicted"/>
<sequence length="832" mass="93105">ACNDGIRGFADHMANRHLLYTATHSVYDLAITIANNPSSYTNAGLHRLFNHLTNIVSSSSRCGRHGAENTFSIPAYASKCLSDLAIHHSPSMSLSASVAILRIAASGSKLWRHAASACARRLVALPMEPGEYHDVIDALISLRRLGMTVYSAPLARRLIQQTRDMHYSFDGQARLAYAIAPIYDHIDNVSVPTMVEGLARQTFRMNTGPSPLSLSQIACALTDVCHSSPRLLNNVLKRYVNEATLSKEAFPIQDSIVIAFKSAASLYSLYPDTWFRIHRLLLQSTSRLTLFQVIQVLSIFQSLNNDELNDWQAEFVNGISNVIPSQLQSIDIELHIVLIKALTSHTRLLEQICWSLNEDISLEDTLKVLSAIGSRRSNSDSFRPPEFLLNVISSQFSCEGGVGPINDSQAISLLTATVVIHSSHLSHSLIVDAVCQQSCRLSKETLSQVWRLIPTSIPSRSLDFLLEATMLSLDSLDLDIVLPKLSRLTDQLRLAEIIREMCKKLAPPPPSMSHLNLAAFLSFLSAHTFPVPLPLLKWVCDSWSQVSSEHLYTMLTCFPEEQLIDGPFFTDITTAAVNFPRQHLSTESIFSLLSICWRLRKFQPSLMDIAIDRVFDVRHLFHRQAEFSFSCQLLLGIAESGHRPSTNKKQLLSHCIHSLASATLFSSLPDGKHIDLMWSFDVLLGDDNQLLPLRSVYSDPLLNATHYCRLSDMLIHRGQSRCLEAVSASSLREANWQLKHRIERNQLRESASNTRHPPLAMRAKRGFTCQKSGIIIDVVNHDQSRGTLLYRRRLLAQAGWKNVLYLCADQIHDELEISDSLESVLRHISQTG</sequence>
<dbReference type="AlphaFoldDB" id="A0A0H5QY43"/>
<dbReference type="EMBL" id="HACM01006210">
    <property type="protein sequence ID" value="CRZ06652.1"/>
    <property type="molecule type" value="Transcribed_RNA"/>
</dbReference>
<reference evidence="1" key="1">
    <citation type="submission" date="2015-04" db="EMBL/GenBank/DDBJ databases">
        <title>The genome sequence of the plant pathogenic Rhizarian Plasmodiophora brassicae reveals insights in its biotrophic life cycle and the origin of chitin synthesis.</title>
        <authorList>
            <person name="Schwelm A."/>
            <person name="Fogelqvist J."/>
            <person name="Knaust A."/>
            <person name="Julke S."/>
            <person name="Lilja T."/>
            <person name="Dhandapani V."/>
            <person name="Bonilla-Rosso G."/>
            <person name="Karlsson M."/>
            <person name="Shevchenko A."/>
            <person name="Choi S.R."/>
            <person name="Kim H.G."/>
            <person name="Park J.Y."/>
            <person name="Lim Y.P."/>
            <person name="Ludwig-Muller J."/>
            <person name="Dixelius C."/>
        </authorList>
    </citation>
    <scope>NUCLEOTIDE SEQUENCE</scope>
    <source>
        <tissue evidence="1">Potato root galls</tissue>
    </source>
</reference>
<protein>
    <submittedName>
        <fullName evidence="1">Uncharacterized protein</fullName>
    </submittedName>
</protein>